<proteinExistence type="predicted"/>
<name>A0A8H5FWT7_9AGAR</name>
<protein>
    <recommendedName>
        <fullName evidence="4">Xylanolytic transcriptional activator regulatory domain-containing protein</fullName>
    </recommendedName>
</protein>
<feature type="compositionally biased region" description="Polar residues" evidence="3">
    <location>
        <begin position="1115"/>
        <end position="1124"/>
    </location>
</feature>
<feature type="compositionally biased region" description="Polar residues" evidence="3">
    <location>
        <begin position="1131"/>
        <end position="1146"/>
    </location>
</feature>
<feature type="compositionally biased region" description="Polar residues" evidence="3">
    <location>
        <begin position="963"/>
        <end position="984"/>
    </location>
</feature>
<comment type="caution">
    <text evidence="5">The sequence shown here is derived from an EMBL/GenBank/DDBJ whole genome shotgun (WGS) entry which is preliminary data.</text>
</comment>
<keyword evidence="6" id="KW-1185">Reference proteome</keyword>
<feature type="region of interest" description="Disordered" evidence="3">
    <location>
        <begin position="1115"/>
        <end position="1171"/>
    </location>
</feature>
<feature type="compositionally biased region" description="Low complexity" evidence="3">
    <location>
        <begin position="881"/>
        <end position="893"/>
    </location>
</feature>
<dbReference type="InterPro" id="IPR007219">
    <property type="entry name" value="XnlR_reg_dom"/>
</dbReference>
<dbReference type="GO" id="GO:0003677">
    <property type="term" value="F:DNA binding"/>
    <property type="evidence" value="ECO:0007669"/>
    <property type="project" value="InterPro"/>
</dbReference>
<feature type="compositionally biased region" description="Polar residues" evidence="3">
    <location>
        <begin position="991"/>
        <end position="1013"/>
    </location>
</feature>
<evidence type="ECO:0000259" key="4">
    <source>
        <dbReference type="SMART" id="SM00906"/>
    </source>
</evidence>
<evidence type="ECO:0000256" key="3">
    <source>
        <dbReference type="SAM" id="MobiDB-lite"/>
    </source>
</evidence>
<gene>
    <name evidence="5" type="ORF">D9756_007495</name>
</gene>
<feature type="region of interest" description="Disordered" evidence="3">
    <location>
        <begin position="260"/>
        <end position="284"/>
    </location>
</feature>
<feature type="region of interest" description="Disordered" evidence="3">
    <location>
        <begin position="878"/>
        <end position="898"/>
    </location>
</feature>
<feature type="region of interest" description="Disordered" evidence="3">
    <location>
        <begin position="199"/>
        <end position="246"/>
    </location>
</feature>
<dbReference type="InterPro" id="IPR050613">
    <property type="entry name" value="Sec_Metabolite_Reg"/>
</dbReference>
<feature type="compositionally biased region" description="Pro residues" evidence="3">
    <location>
        <begin position="1018"/>
        <end position="1028"/>
    </location>
</feature>
<evidence type="ECO:0000313" key="6">
    <source>
        <dbReference type="Proteomes" id="UP000559027"/>
    </source>
</evidence>
<feature type="region of interest" description="Disordered" evidence="3">
    <location>
        <begin position="811"/>
        <end position="833"/>
    </location>
</feature>
<dbReference type="GO" id="GO:0008270">
    <property type="term" value="F:zinc ion binding"/>
    <property type="evidence" value="ECO:0007669"/>
    <property type="project" value="InterPro"/>
</dbReference>
<feature type="compositionally biased region" description="Acidic residues" evidence="3">
    <location>
        <begin position="75"/>
        <end position="85"/>
    </location>
</feature>
<comment type="subcellular location">
    <subcellularLocation>
        <location evidence="1">Nucleus</location>
    </subcellularLocation>
</comment>
<keyword evidence="2" id="KW-0539">Nucleus</keyword>
<dbReference type="AlphaFoldDB" id="A0A8H5FWT7"/>
<dbReference type="Pfam" id="PF04082">
    <property type="entry name" value="Fungal_trans"/>
    <property type="match status" value="1"/>
</dbReference>
<feature type="region of interest" description="Disordered" evidence="3">
    <location>
        <begin position="54"/>
        <end position="87"/>
    </location>
</feature>
<dbReference type="OrthoDB" id="3364175at2759"/>
<dbReference type="SMART" id="SM00906">
    <property type="entry name" value="Fungal_trans"/>
    <property type="match status" value="1"/>
</dbReference>
<dbReference type="GO" id="GO:0005634">
    <property type="term" value="C:nucleus"/>
    <property type="evidence" value="ECO:0007669"/>
    <property type="project" value="UniProtKB-SubCell"/>
</dbReference>
<evidence type="ECO:0000256" key="2">
    <source>
        <dbReference type="ARBA" id="ARBA00023242"/>
    </source>
</evidence>
<feature type="compositionally biased region" description="Polar residues" evidence="3">
    <location>
        <begin position="260"/>
        <end position="277"/>
    </location>
</feature>
<evidence type="ECO:0000256" key="1">
    <source>
        <dbReference type="ARBA" id="ARBA00004123"/>
    </source>
</evidence>
<reference evidence="5 6" key="1">
    <citation type="journal article" date="2020" name="ISME J.">
        <title>Uncovering the hidden diversity of litter-decomposition mechanisms in mushroom-forming fungi.</title>
        <authorList>
            <person name="Floudas D."/>
            <person name="Bentzer J."/>
            <person name="Ahren D."/>
            <person name="Johansson T."/>
            <person name="Persson P."/>
            <person name="Tunlid A."/>
        </authorList>
    </citation>
    <scope>NUCLEOTIDE SEQUENCE [LARGE SCALE GENOMIC DNA]</scope>
    <source>
        <strain evidence="5 6">CBS 146.42</strain>
    </source>
</reference>
<sequence>MSQVPVTPCWHHHGTSWGLAEPLSSTYFRLSKCDRARPCSSCVSRRTPHLCKFESIPDGPSPNRSPQVTAKTEGIEESDVNEDEIPPALRTTKLDLSENREMLKRLSKRIQSLESRVVSTAGPASAPAAVGPRRSSMSLDAMGGGVEYSKVEGAYQPGPFTGMGSGTSAGGMSGVVQGGYDYGIASAPILTEPMPAHDVSPGAPMTSPSMQPPQVHIPARPQASRRQSEVSFRAPSAPRDEPYTHSLPFSLVHPGEFVGQTNVSSTTHSIRSLSPSRLPQAKPTAPTSLSLIHVTPQIQTPIPTPEIQHLLQYLPDVQSGNLMIDAFFKEVNWRYGLREKWLSITCSQMWSELQNPSPSHQLNPYWLCLFFSILACSQSLESLPPNARQPSTYDSDTYYLCALTARRIAEDRYFSSSNTTLGLGAPRSSPADGCLFGCLAIPLLCDFLSARGRMSEAWKLMGDGVRVAQSIGLHRDPGSPVWQEMPEEERDLRRRAWWGLYIWDRLLSYILGRPQMIRSDNCDVAKPSSFDTKGRKDSFNLSRIVMIQLADLVSEILDQCMSVTHATWTILAEMDSKFEIWEMSIPAELRPGTTPEQDIILFVGLSPLEIKKFSRHRYMITTWYRLTRLKFYTLIIKRHQQSASTTSRVESPSPIPESVAEKCVRLALELIKYQCDTFDRMRRTKSGENWLGENWYFEGCLSVFEAAVALLLALTKFPTTFFVPPGAAVVEESKVGLKLEYEEMTRVISRVMDVFSEVVVSQKNFDSGSGEVKEGRRAEIASKALDTLQVLLKEHWWKLDPRMEQGRLIRDSPAHLSPRRTGSNPAAGMVGSGPGLPYSGTGYAGGSTMGPVYAPQQPAQLPFRTQSQQISPVQAYSGLVSPSTSETMPSPSSIQQQLQYQVEPNVYGSTAQYPMTTGTYPPSVIPPPPFKNLPVSAGSLSYPQYSPARAPEAPSVASPPGVVQSSPYDYQPQNYFSSIDTPTSYPFPFTPVSNHGSNQSLDQNHSQQQSYQRVPQRPFNPAPYPTQPSPRQSASTSAYAYNSGSSVTTSGSNSASSGVQVPPARTIRSSPGVPPPSQGMKMIHYVAPGSTTTSTTTASGAGIMGSLGAGTMSFSVSGMSQESSLPDPRFQSAQQMQSRSTQSPQESRIVLSEFMGRTTPTGDGGPTGYYR</sequence>
<accession>A0A8H5FWT7</accession>
<feature type="region of interest" description="Disordered" evidence="3">
    <location>
        <begin position="942"/>
        <end position="1077"/>
    </location>
</feature>
<dbReference type="CDD" id="cd12148">
    <property type="entry name" value="fungal_TF_MHR"/>
    <property type="match status" value="1"/>
</dbReference>
<feature type="domain" description="Xylanolytic transcriptional activator regulatory" evidence="4">
    <location>
        <begin position="457"/>
        <end position="533"/>
    </location>
</feature>
<feature type="compositionally biased region" description="Polar residues" evidence="3">
    <location>
        <begin position="1029"/>
        <end position="1040"/>
    </location>
</feature>
<organism evidence="5 6">
    <name type="scientific">Leucocoprinus leucothites</name>
    <dbReference type="NCBI Taxonomy" id="201217"/>
    <lineage>
        <taxon>Eukaryota</taxon>
        <taxon>Fungi</taxon>
        <taxon>Dikarya</taxon>
        <taxon>Basidiomycota</taxon>
        <taxon>Agaricomycotina</taxon>
        <taxon>Agaricomycetes</taxon>
        <taxon>Agaricomycetidae</taxon>
        <taxon>Agaricales</taxon>
        <taxon>Agaricineae</taxon>
        <taxon>Agaricaceae</taxon>
        <taxon>Leucocoprinus</taxon>
    </lineage>
</organism>
<feature type="compositionally biased region" description="Gly residues" evidence="3">
    <location>
        <begin position="1162"/>
        <end position="1171"/>
    </location>
</feature>
<dbReference type="GO" id="GO:0006351">
    <property type="term" value="P:DNA-templated transcription"/>
    <property type="evidence" value="ECO:0007669"/>
    <property type="project" value="InterPro"/>
</dbReference>
<dbReference type="PANTHER" id="PTHR31001">
    <property type="entry name" value="UNCHARACTERIZED TRANSCRIPTIONAL REGULATORY PROTEIN"/>
    <property type="match status" value="1"/>
</dbReference>
<dbReference type="Proteomes" id="UP000559027">
    <property type="component" value="Unassembled WGS sequence"/>
</dbReference>
<dbReference type="EMBL" id="JAACJO010000012">
    <property type="protein sequence ID" value="KAF5351612.1"/>
    <property type="molecule type" value="Genomic_DNA"/>
</dbReference>
<feature type="compositionally biased region" description="Low complexity" evidence="3">
    <location>
        <begin position="1042"/>
        <end position="1059"/>
    </location>
</feature>
<evidence type="ECO:0000313" key="5">
    <source>
        <dbReference type="EMBL" id="KAF5351612.1"/>
    </source>
</evidence>